<dbReference type="Proteomes" id="UP000177987">
    <property type="component" value="Unassembled WGS sequence"/>
</dbReference>
<protein>
    <recommendedName>
        <fullName evidence="3 4">50S ribosomal protein L6</fullName>
    </recommendedName>
</protein>
<evidence type="ECO:0000256" key="1">
    <source>
        <dbReference type="ARBA" id="ARBA00022980"/>
    </source>
</evidence>
<evidence type="ECO:0000313" key="9">
    <source>
        <dbReference type="Proteomes" id="UP000177987"/>
    </source>
</evidence>
<evidence type="ECO:0000259" key="7">
    <source>
        <dbReference type="Pfam" id="PF00347"/>
    </source>
</evidence>
<dbReference type="GO" id="GO:0022625">
    <property type="term" value="C:cytosolic large ribosomal subunit"/>
    <property type="evidence" value="ECO:0007669"/>
    <property type="project" value="UniProtKB-UniRule"/>
</dbReference>
<evidence type="ECO:0000256" key="6">
    <source>
        <dbReference type="RuleBase" id="RU003870"/>
    </source>
</evidence>
<evidence type="ECO:0000313" key="8">
    <source>
        <dbReference type="EMBL" id="OHA84376.1"/>
    </source>
</evidence>
<keyword evidence="1 5" id="KW-0689">Ribosomal protein</keyword>
<dbReference type="SUPFAM" id="SSF56053">
    <property type="entry name" value="Ribosomal protein L6"/>
    <property type="match status" value="2"/>
</dbReference>
<dbReference type="NCBIfam" id="TIGR03654">
    <property type="entry name" value="L6_bact"/>
    <property type="match status" value="1"/>
</dbReference>
<dbReference type="PROSITE" id="PS00525">
    <property type="entry name" value="RIBOSOMAL_L6_1"/>
    <property type="match status" value="1"/>
</dbReference>
<comment type="caution">
    <text evidence="8">The sequence shown here is derived from an EMBL/GenBank/DDBJ whole genome shotgun (WGS) entry which is preliminary data.</text>
</comment>
<dbReference type="InterPro" id="IPR020040">
    <property type="entry name" value="Ribosomal_uL6_a/b-dom"/>
</dbReference>
<dbReference type="GO" id="GO:0003735">
    <property type="term" value="F:structural constituent of ribosome"/>
    <property type="evidence" value="ECO:0007669"/>
    <property type="project" value="UniProtKB-UniRule"/>
</dbReference>
<reference evidence="8 9" key="1">
    <citation type="journal article" date="2016" name="Nat. Commun.">
        <title>Thousands of microbial genomes shed light on interconnected biogeochemical processes in an aquifer system.</title>
        <authorList>
            <person name="Anantharaman K."/>
            <person name="Brown C.T."/>
            <person name="Hug L.A."/>
            <person name="Sharon I."/>
            <person name="Castelle C.J."/>
            <person name="Probst A.J."/>
            <person name="Thomas B.C."/>
            <person name="Singh A."/>
            <person name="Wilkins M.J."/>
            <person name="Karaoz U."/>
            <person name="Brodie E.L."/>
            <person name="Williams K.H."/>
            <person name="Hubbard S.S."/>
            <person name="Banfield J.F."/>
        </authorList>
    </citation>
    <scope>NUCLEOTIDE SEQUENCE [LARGE SCALE GENOMIC DNA]</scope>
</reference>
<dbReference type="GO" id="GO:0019843">
    <property type="term" value="F:rRNA binding"/>
    <property type="evidence" value="ECO:0007669"/>
    <property type="project" value="UniProtKB-UniRule"/>
</dbReference>
<proteinExistence type="inferred from homology"/>
<evidence type="ECO:0000256" key="4">
    <source>
        <dbReference type="NCBIfam" id="TIGR03654"/>
    </source>
</evidence>
<evidence type="ECO:0000256" key="3">
    <source>
        <dbReference type="ARBA" id="ARBA00035454"/>
    </source>
</evidence>
<dbReference type="PRINTS" id="PR00059">
    <property type="entry name" value="RIBOSOMALL6"/>
</dbReference>
<dbReference type="PIRSF" id="PIRSF002162">
    <property type="entry name" value="Ribosomal_L6"/>
    <property type="match status" value="1"/>
</dbReference>
<keyword evidence="2 5" id="KW-0687">Ribonucleoprotein</keyword>
<evidence type="ECO:0000256" key="5">
    <source>
        <dbReference type="RuleBase" id="RU003869"/>
    </source>
</evidence>
<feature type="domain" description="Large ribosomal subunit protein uL6 alpha-beta" evidence="7">
    <location>
        <begin position="91"/>
        <end position="163"/>
    </location>
</feature>
<keyword evidence="6" id="KW-0694">RNA-binding</keyword>
<organism evidence="8 9">
    <name type="scientific">Candidatus Yonathbacteria bacterium RIFCSPLOWO2_01_FULL_47_33b</name>
    <dbReference type="NCBI Taxonomy" id="1802727"/>
    <lineage>
        <taxon>Bacteria</taxon>
        <taxon>Candidatus Yonathiibacteriota</taxon>
    </lineage>
</organism>
<dbReference type="STRING" id="1802727.A2937_01395"/>
<dbReference type="EMBL" id="MHUW01000001">
    <property type="protein sequence ID" value="OHA84376.1"/>
    <property type="molecule type" value="Genomic_DNA"/>
</dbReference>
<name>A0A1G2SH59_9BACT</name>
<dbReference type="InterPro" id="IPR002358">
    <property type="entry name" value="Ribosomal_uL6_CS"/>
</dbReference>
<dbReference type="Gene3D" id="3.90.930.12">
    <property type="entry name" value="Ribosomal protein L6, alpha-beta domain"/>
    <property type="match status" value="2"/>
</dbReference>
<dbReference type="InterPro" id="IPR000702">
    <property type="entry name" value="Ribosomal_uL6-like"/>
</dbReference>
<dbReference type="PANTHER" id="PTHR11655:SF14">
    <property type="entry name" value="LARGE RIBOSOMAL SUBUNIT PROTEIN UL6M"/>
    <property type="match status" value="1"/>
</dbReference>
<comment type="similarity">
    <text evidence="5">Belongs to the universal ribosomal protein uL6 family.</text>
</comment>
<sequence>MSRIGKKGVIIPTGTTVTQNGATITVKGPQGELARDFAGPVIITITEGAISFEPKNNSKDARALWGTYASHLVNMVAGVNKPFEKKLIIEGVGYKVEQQGSILVFSLGFSHKVPMEVPKDVKALVEKNTITLSSINKESLGLFAAQIRAKKKPEPYKGKGIRYSNEVVRRKQGKKSA</sequence>
<dbReference type="PANTHER" id="PTHR11655">
    <property type="entry name" value="60S/50S RIBOSOMAL PROTEIN L6/L9"/>
    <property type="match status" value="1"/>
</dbReference>
<accession>A0A1G2SH59</accession>
<evidence type="ECO:0000256" key="2">
    <source>
        <dbReference type="ARBA" id="ARBA00023274"/>
    </source>
</evidence>
<dbReference type="GO" id="GO:0002181">
    <property type="term" value="P:cytoplasmic translation"/>
    <property type="evidence" value="ECO:0007669"/>
    <property type="project" value="TreeGrafter"/>
</dbReference>
<comment type="function">
    <text evidence="6">This protein binds to the 23S rRNA, and is important in its secondary structure. It is located near the subunit interface in the base of the L7/L12 stalk, and near the tRNA binding site of the peptidyltransferase center.</text>
</comment>
<gene>
    <name evidence="8" type="ORF">A2937_01395</name>
</gene>
<keyword evidence="6" id="KW-0699">rRNA-binding</keyword>
<dbReference type="AlphaFoldDB" id="A0A1G2SH59"/>
<dbReference type="InterPro" id="IPR019906">
    <property type="entry name" value="Ribosomal_uL6_bac-type"/>
</dbReference>
<dbReference type="Pfam" id="PF00347">
    <property type="entry name" value="Ribosomal_L6"/>
    <property type="match status" value="2"/>
</dbReference>
<dbReference type="InterPro" id="IPR036789">
    <property type="entry name" value="Ribosomal_uL6-like_a/b-dom_sf"/>
</dbReference>
<feature type="domain" description="Large ribosomal subunit protein uL6 alpha-beta" evidence="7">
    <location>
        <begin position="11"/>
        <end position="80"/>
    </location>
</feature>